<dbReference type="PANTHER" id="PTHR31987">
    <property type="entry name" value="GLUTAMINASE A-RELATED"/>
    <property type="match status" value="1"/>
</dbReference>
<sequence>MKIERAASVPLIVHDPYFSIWSGGDYLNDCDTSHWSGARQAIRGYVVIDGTPYCFMGDPEFSQTIGQTGLSVTPTSTEYQFENEWITMQVRFTSPLLLDDLLLVSRPCTYLDVTVSRKKPAGVRVVFAFSSDLVKFTDGPVNGDVQQTEKFRYGVMGKAFQTPLGHSGDHTTIDWGYLYLAGRGPEARFAYDSEKERLDGIIELGTESESGGIVAAYDDLVSINYFGQWRKAYWTKEYPTIFDAIGASLDEREDVLKKSEDLDRSLTERAREMGGEDYELLCCLSYRQAVAAHKLIEDEDGNLIFLSKENDSNGCIGTADVSYPSVPLFLMYSTDYIKGMLRPVFRFASCDVWEYDFAPHDVGRYPYAWGQVYGLNPEKKGKQYLQANGAVFPPYYQYPPCDVYDLKFQMPVEECGNMLIMTAACCEIDKNAEFAKPYQGLLKTWTEYLLTYGADPGEQLCTDDFAGHLAHNTNLAVKAIMGIKAYARILELLGEDSESMRYRSQAAAMAAVWETTAGGKGHTALTFGDMDSWSLKYNLVWDRFFGDPLFSGDIISGDLAWYVEKCGEYGTPLDSRSSYTKSDWILWCASMAEDKEMFQALTAPVAAYVRETESRVPFSDWYDTVSGRYCHFIARSVQGGIYMPMFMERFKK</sequence>
<dbReference type="AlphaFoldDB" id="A0A2V3Y5V6"/>
<evidence type="ECO:0000313" key="4">
    <source>
        <dbReference type="EMBL" id="PXX53744.1"/>
    </source>
</evidence>
<dbReference type="Pfam" id="PF17168">
    <property type="entry name" value="DUF5127"/>
    <property type="match status" value="1"/>
</dbReference>
<evidence type="ECO:0000259" key="2">
    <source>
        <dbReference type="Pfam" id="PF16335"/>
    </source>
</evidence>
<evidence type="ECO:0000313" key="5">
    <source>
        <dbReference type="Proteomes" id="UP000248057"/>
    </source>
</evidence>
<feature type="domain" description="DUF4964" evidence="1">
    <location>
        <begin position="5"/>
        <end position="61"/>
    </location>
</feature>
<dbReference type="InterPro" id="IPR033433">
    <property type="entry name" value="GtaA_N"/>
</dbReference>
<dbReference type="Pfam" id="PF16334">
    <property type="entry name" value="DUF4964"/>
    <property type="match status" value="1"/>
</dbReference>
<dbReference type="Pfam" id="PF16335">
    <property type="entry name" value="GtaA_6_Hairpin"/>
    <property type="match status" value="1"/>
</dbReference>
<dbReference type="InterPro" id="IPR032515">
    <property type="entry name" value="DUF4964"/>
</dbReference>
<keyword evidence="5" id="KW-1185">Reference proteome</keyword>
<reference evidence="4 5" key="1">
    <citation type="submission" date="2018-05" db="EMBL/GenBank/DDBJ databases">
        <title>Genomic Encyclopedia of Type Strains, Phase IV (KMG-IV): sequencing the most valuable type-strain genomes for metagenomic binning, comparative biology and taxonomic classification.</title>
        <authorList>
            <person name="Goeker M."/>
        </authorList>
    </citation>
    <scope>NUCLEOTIDE SEQUENCE [LARGE SCALE GENOMIC DNA]</scope>
    <source>
        <strain evidence="4 5">DSM 24995</strain>
    </source>
</reference>
<dbReference type="GeneID" id="86061624"/>
<feature type="domain" description="Glutaminase A central" evidence="2">
    <location>
        <begin position="275"/>
        <end position="643"/>
    </location>
</feature>
<evidence type="ECO:0000259" key="3">
    <source>
        <dbReference type="Pfam" id="PF17168"/>
    </source>
</evidence>
<name>A0A2V3Y5V6_9FIRM</name>
<dbReference type="Proteomes" id="UP000248057">
    <property type="component" value="Unassembled WGS sequence"/>
</dbReference>
<evidence type="ECO:0000259" key="1">
    <source>
        <dbReference type="Pfam" id="PF16334"/>
    </source>
</evidence>
<dbReference type="PANTHER" id="PTHR31987:SF1">
    <property type="entry name" value="GLUTAMINASE A"/>
    <property type="match status" value="1"/>
</dbReference>
<dbReference type="InterPro" id="IPR052743">
    <property type="entry name" value="Glutaminase_GtaA"/>
</dbReference>
<dbReference type="RefSeq" id="WP_110323066.1">
    <property type="nucleotide sequence ID" value="NZ_QJKD01000005.1"/>
</dbReference>
<accession>A0A2V3Y5V6</accession>
<comment type="caution">
    <text evidence="4">The sequence shown here is derived from an EMBL/GenBank/DDBJ whole genome shotgun (WGS) entry which is preliminary data.</text>
</comment>
<gene>
    <name evidence="4" type="ORF">DFR60_105233</name>
</gene>
<dbReference type="InterPro" id="IPR032514">
    <property type="entry name" value="GtaA_central"/>
</dbReference>
<organism evidence="4 5">
    <name type="scientific">Hungatella effluvii</name>
    <dbReference type="NCBI Taxonomy" id="1096246"/>
    <lineage>
        <taxon>Bacteria</taxon>
        <taxon>Bacillati</taxon>
        <taxon>Bacillota</taxon>
        <taxon>Clostridia</taxon>
        <taxon>Lachnospirales</taxon>
        <taxon>Lachnospiraceae</taxon>
        <taxon>Hungatella</taxon>
    </lineage>
</organism>
<feature type="domain" description="Glutaminase A N-terminal" evidence="3">
    <location>
        <begin position="75"/>
        <end position="185"/>
    </location>
</feature>
<proteinExistence type="predicted"/>
<protein>
    <submittedName>
        <fullName evidence="4">Uncharacterized protein DUF5127</fullName>
    </submittedName>
</protein>
<dbReference type="EMBL" id="QJKD01000005">
    <property type="protein sequence ID" value="PXX53744.1"/>
    <property type="molecule type" value="Genomic_DNA"/>
</dbReference>